<gene>
    <name evidence="2" type="ORF">JQN70_03190</name>
</gene>
<dbReference type="PANTHER" id="PTHR21310">
    <property type="entry name" value="AMINOGLYCOSIDE PHOSPHOTRANSFERASE-RELATED-RELATED"/>
    <property type="match status" value="1"/>
</dbReference>
<dbReference type="InterPro" id="IPR011009">
    <property type="entry name" value="Kinase-like_dom_sf"/>
</dbReference>
<dbReference type="SUPFAM" id="SSF56112">
    <property type="entry name" value="Protein kinase-like (PK-like)"/>
    <property type="match status" value="1"/>
</dbReference>
<dbReference type="Gene3D" id="3.90.1200.10">
    <property type="match status" value="1"/>
</dbReference>
<feature type="domain" description="Aminoglycoside phosphotransferase" evidence="1">
    <location>
        <begin position="42"/>
        <end position="267"/>
    </location>
</feature>
<dbReference type="Gene3D" id="3.30.200.20">
    <property type="entry name" value="Phosphorylase Kinase, domain 1"/>
    <property type="match status" value="1"/>
</dbReference>
<protein>
    <submittedName>
        <fullName evidence="2">Phosphotransferase</fullName>
    </submittedName>
</protein>
<evidence type="ECO:0000313" key="3">
    <source>
        <dbReference type="Proteomes" id="UP001430172"/>
    </source>
</evidence>
<dbReference type="InterPro" id="IPR051678">
    <property type="entry name" value="AGP_Transferase"/>
</dbReference>
<reference evidence="2" key="1">
    <citation type="submission" date="2021-02" db="EMBL/GenBank/DDBJ databases">
        <title>Phycicoccus sp. MQZ13P-5T, whole genome shotgun sequence.</title>
        <authorList>
            <person name="Tuo L."/>
        </authorList>
    </citation>
    <scope>NUCLEOTIDE SEQUENCE</scope>
    <source>
        <strain evidence="2">MQZ13P-5</strain>
    </source>
</reference>
<evidence type="ECO:0000313" key="2">
    <source>
        <dbReference type="EMBL" id="MBM6399384.1"/>
    </source>
</evidence>
<dbReference type="RefSeq" id="WP_204129871.1">
    <property type="nucleotide sequence ID" value="NZ_JAFDVD010000004.1"/>
</dbReference>
<name>A0ABS2CJX6_9MICO</name>
<dbReference type="Proteomes" id="UP001430172">
    <property type="component" value="Unassembled WGS sequence"/>
</dbReference>
<dbReference type="Pfam" id="PF01636">
    <property type="entry name" value="APH"/>
    <property type="match status" value="1"/>
</dbReference>
<comment type="caution">
    <text evidence="2">The sequence shown here is derived from an EMBL/GenBank/DDBJ whole genome shotgun (WGS) entry which is preliminary data.</text>
</comment>
<dbReference type="InterPro" id="IPR002575">
    <property type="entry name" value="Aminoglycoside_PTrfase"/>
</dbReference>
<dbReference type="EMBL" id="JAFDVD010000004">
    <property type="protein sequence ID" value="MBM6399384.1"/>
    <property type="molecule type" value="Genomic_DNA"/>
</dbReference>
<accession>A0ABS2CJX6</accession>
<organism evidence="2 3">
    <name type="scientific">Phycicoccus sonneratiae</name>
    <dbReference type="NCBI Taxonomy" id="2807628"/>
    <lineage>
        <taxon>Bacteria</taxon>
        <taxon>Bacillati</taxon>
        <taxon>Actinomycetota</taxon>
        <taxon>Actinomycetes</taxon>
        <taxon>Micrococcales</taxon>
        <taxon>Intrasporangiaceae</taxon>
        <taxon>Phycicoccus</taxon>
    </lineage>
</organism>
<dbReference type="PANTHER" id="PTHR21310:SF42">
    <property type="entry name" value="BIFUNCTIONAL AAC_APH"/>
    <property type="match status" value="1"/>
</dbReference>
<sequence length="305" mass="32831">MRRIHDDEADTSPATLRALVATVPGWADLPLHPVGATGTDHVVQRLGDGLVLRVPRKESAARSLLDEVGHLRHVAPHVPVPVPEVVHVGAPTAGYPYTWAVLRWLGGSDAWAARRELEDPRGERLAADLAGLVLALRAAPPLPVPRRNAGQRGGPLQGVLERSERWLSGSDGPLPAWVDVDAVRHLVHRSRSAAHDEVPYVLTHGDLIPGNVLVDGARLAAVIDWGYGSLADPALDLVAGWSLLGPAARAVFREAVGADDATWERARANALEQALGGVVYYTPRRHPLADVMGRTLRRLLDETHP</sequence>
<proteinExistence type="predicted"/>
<evidence type="ECO:0000259" key="1">
    <source>
        <dbReference type="Pfam" id="PF01636"/>
    </source>
</evidence>
<keyword evidence="3" id="KW-1185">Reference proteome</keyword>